<dbReference type="Proteomes" id="UP000241764">
    <property type="component" value="Unassembled WGS sequence"/>
</dbReference>
<dbReference type="GO" id="GO:0005436">
    <property type="term" value="F:sodium:phosphate symporter activity"/>
    <property type="evidence" value="ECO:0007669"/>
    <property type="project" value="InterPro"/>
</dbReference>
<keyword evidence="2" id="KW-1003">Cell membrane</keyword>
<evidence type="ECO:0000256" key="6">
    <source>
        <dbReference type="SAM" id="Phobius"/>
    </source>
</evidence>
<dbReference type="GO" id="GO:0005886">
    <property type="term" value="C:plasma membrane"/>
    <property type="evidence" value="ECO:0007669"/>
    <property type="project" value="UniProtKB-SubCell"/>
</dbReference>
<dbReference type="AlphaFoldDB" id="A0A2P7B345"/>
<dbReference type="InterPro" id="IPR003841">
    <property type="entry name" value="Na/Pi_transpt"/>
</dbReference>
<name>A0A2P7B345_9HYPH</name>
<dbReference type="RefSeq" id="WP_106666769.1">
    <property type="nucleotide sequence ID" value="NZ_PGGM01000015.1"/>
</dbReference>
<dbReference type="NCBIfam" id="NF037997">
    <property type="entry name" value="Na_Pi_symport"/>
    <property type="match status" value="1"/>
</dbReference>
<evidence type="ECO:0000256" key="2">
    <source>
        <dbReference type="ARBA" id="ARBA00022475"/>
    </source>
</evidence>
<gene>
    <name evidence="8" type="ORF">CU103_25160</name>
</gene>
<dbReference type="Gene3D" id="1.20.58.220">
    <property type="entry name" value="Phosphate transport system protein phou homolog 2, domain 2"/>
    <property type="match status" value="1"/>
</dbReference>
<feature type="transmembrane region" description="Helical" evidence="6">
    <location>
        <begin position="240"/>
        <end position="258"/>
    </location>
</feature>
<organism evidence="8 9">
    <name type="scientific">Phyllobacterium sophorae</name>
    <dbReference type="NCBI Taxonomy" id="1520277"/>
    <lineage>
        <taxon>Bacteria</taxon>
        <taxon>Pseudomonadati</taxon>
        <taxon>Pseudomonadota</taxon>
        <taxon>Alphaproteobacteria</taxon>
        <taxon>Hyphomicrobiales</taxon>
        <taxon>Phyllobacteriaceae</taxon>
        <taxon>Phyllobacterium</taxon>
    </lineage>
</organism>
<proteinExistence type="predicted"/>
<feature type="domain" description="PhoU" evidence="7">
    <location>
        <begin position="440"/>
        <end position="523"/>
    </location>
</feature>
<comment type="subcellular location">
    <subcellularLocation>
        <location evidence="1">Cell membrane</location>
        <topology evidence="1">Multi-pass membrane protein</topology>
    </subcellularLocation>
</comment>
<dbReference type="InterPro" id="IPR026022">
    <property type="entry name" value="PhoU_dom"/>
</dbReference>
<dbReference type="PANTHER" id="PTHR10010:SF46">
    <property type="entry name" value="SODIUM-DEPENDENT PHOSPHATE TRANSPORT PROTEIN 2B"/>
    <property type="match status" value="1"/>
</dbReference>
<reference evidence="9" key="1">
    <citation type="submission" date="2017-11" db="EMBL/GenBank/DDBJ databases">
        <authorList>
            <person name="Kuznetsova I."/>
            <person name="Sazanova A."/>
            <person name="Chirak E."/>
            <person name="Safronova V."/>
            <person name="Willems A."/>
        </authorList>
    </citation>
    <scope>NUCLEOTIDE SEQUENCE [LARGE SCALE GENOMIC DNA]</scope>
    <source>
        <strain evidence="9">CCBAU 03422</strain>
    </source>
</reference>
<feature type="transmembrane region" description="Helical" evidence="6">
    <location>
        <begin position="205"/>
        <end position="228"/>
    </location>
</feature>
<evidence type="ECO:0000256" key="5">
    <source>
        <dbReference type="ARBA" id="ARBA00023136"/>
    </source>
</evidence>
<keyword evidence="5 6" id="KW-0472">Membrane</keyword>
<dbReference type="Pfam" id="PF02690">
    <property type="entry name" value="Na_Pi_cotrans"/>
    <property type="match status" value="1"/>
</dbReference>
<evidence type="ECO:0000256" key="4">
    <source>
        <dbReference type="ARBA" id="ARBA00022989"/>
    </source>
</evidence>
<keyword evidence="4 6" id="KW-1133">Transmembrane helix</keyword>
<dbReference type="SUPFAM" id="SSF109755">
    <property type="entry name" value="PhoU-like"/>
    <property type="match status" value="1"/>
</dbReference>
<evidence type="ECO:0000256" key="3">
    <source>
        <dbReference type="ARBA" id="ARBA00022692"/>
    </source>
</evidence>
<feature type="domain" description="PhoU" evidence="7">
    <location>
        <begin position="335"/>
        <end position="414"/>
    </location>
</feature>
<protein>
    <submittedName>
        <fullName evidence="8">Sodium:phosphate symporter</fullName>
    </submittedName>
</protein>
<evidence type="ECO:0000256" key="1">
    <source>
        <dbReference type="ARBA" id="ARBA00004651"/>
    </source>
</evidence>
<feature type="transmembrane region" description="Helical" evidence="6">
    <location>
        <begin position="43"/>
        <end position="65"/>
    </location>
</feature>
<evidence type="ECO:0000259" key="7">
    <source>
        <dbReference type="Pfam" id="PF01895"/>
    </source>
</evidence>
<accession>A0A2P7B345</accession>
<keyword evidence="9" id="KW-1185">Reference proteome</keyword>
<keyword evidence="3 6" id="KW-0812">Transmembrane</keyword>
<dbReference type="OrthoDB" id="5778511at2"/>
<evidence type="ECO:0000313" key="8">
    <source>
        <dbReference type="EMBL" id="PSH60860.1"/>
    </source>
</evidence>
<dbReference type="PANTHER" id="PTHR10010">
    <property type="entry name" value="SOLUTE CARRIER FAMILY 34 SODIUM PHOSPHATE , MEMBER 2-RELATED"/>
    <property type="match status" value="1"/>
</dbReference>
<comment type="caution">
    <text evidence="8">The sequence shown here is derived from an EMBL/GenBank/DDBJ whole genome shotgun (WGS) entry which is preliminary data.</text>
</comment>
<dbReference type="EMBL" id="PGGM01000015">
    <property type="protein sequence ID" value="PSH60860.1"/>
    <property type="molecule type" value="Genomic_DNA"/>
</dbReference>
<feature type="transmembrane region" description="Helical" evidence="6">
    <location>
        <begin position="270"/>
        <end position="291"/>
    </location>
</feature>
<dbReference type="InterPro" id="IPR038078">
    <property type="entry name" value="PhoU-like_sf"/>
</dbReference>
<feature type="transmembrane region" description="Helical" evidence="6">
    <location>
        <begin position="127"/>
        <end position="147"/>
    </location>
</feature>
<dbReference type="Pfam" id="PF01895">
    <property type="entry name" value="PhoU"/>
    <property type="match status" value="2"/>
</dbReference>
<evidence type="ECO:0000313" key="9">
    <source>
        <dbReference type="Proteomes" id="UP000241764"/>
    </source>
</evidence>
<feature type="transmembrane region" description="Helical" evidence="6">
    <location>
        <begin position="167"/>
        <end position="193"/>
    </location>
</feature>
<feature type="transmembrane region" description="Helical" evidence="6">
    <location>
        <begin position="103"/>
        <end position="120"/>
    </location>
</feature>
<feature type="transmembrane region" description="Helical" evidence="6">
    <location>
        <begin position="77"/>
        <end position="97"/>
    </location>
</feature>
<dbReference type="GO" id="GO:0044341">
    <property type="term" value="P:sodium-dependent phosphate transport"/>
    <property type="evidence" value="ECO:0007669"/>
    <property type="project" value="InterPro"/>
</dbReference>
<sequence>MLDLIGAVALLLWGLRMVKTGMLRAFGARLRRWIGSGTRNRFLAFGIGLLATIALQSSTATALLASSFAGMGYMGSMMAQAVMLGANVGTSIVTRLLALDLHFLAPLLIAGGVLAFSLSHSKPAKSLARVPLGLGFMLLSLQLLGHATEPMQHSKVLIALMQALDAVPLLAVVVAAVLAMAASSSLAVVLLAMSLTAGGTVTPTLGIAMVLGANLGGAVPPVLATFYHGAVALRVPLGNLLVRLVGCAAVLPLLDTFVDMLTNAGLRGVPLVVDAHVLFNVALAILMLPLLKPFSNLVSRLLPEADTADDGPQYLDPDNLGSPALALAGAARETLRIGDRVAGMIEANLDALLNNDTARCSGIAVLEDEVDRLNSAVKLYLAKLDRTALSERDAERSDEIISYATNLEHIGDIVDRNLRDLVQKKIRAQLSFSAEGASEIEELYGTTLSNLRLAQSILVSGDAQLARQLVEAKLGIRHLEEKSAANHIARLRNGLVQSVQTSPLHLDMLRDLKRINAHIAAIAYPILKSGGALRESRLIGSEEGEAVRSNS</sequence>